<dbReference type="InterPro" id="IPR016181">
    <property type="entry name" value="Acyl_CoA_acyltransferase"/>
</dbReference>
<proteinExistence type="predicted"/>
<comment type="caution">
    <text evidence="2">The sequence shown here is derived from an EMBL/GenBank/DDBJ whole genome shotgun (WGS) entry which is preliminary data.</text>
</comment>
<dbReference type="AlphaFoldDB" id="A0A1E7L0N4"/>
<feature type="compositionally biased region" description="Basic and acidic residues" evidence="1">
    <location>
        <begin position="1"/>
        <end position="12"/>
    </location>
</feature>
<dbReference type="EMBL" id="LJGW01000355">
    <property type="protein sequence ID" value="OEV09633.1"/>
    <property type="molecule type" value="Genomic_DNA"/>
</dbReference>
<dbReference type="SUPFAM" id="SSF55729">
    <property type="entry name" value="Acyl-CoA N-acyltransferases (Nat)"/>
    <property type="match status" value="1"/>
</dbReference>
<feature type="compositionally biased region" description="Basic and acidic residues" evidence="1">
    <location>
        <begin position="25"/>
        <end position="34"/>
    </location>
</feature>
<name>A0A1E7L0N4_9ACTN</name>
<reference evidence="2 3" key="1">
    <citation type="journal article" date="2016" name="Front. Microbiol.">
        <title>Comparative Genomics Analysis of Streptomyces Species Reveals Their Adaptation to the Marine Environment and Their Diversity at the Genomic Level.</title>
        <authorList>
            <person name="Tian X."/>
            <person name="Zhang Z."/>
            <person name="Yang T."/>
            <person name="Chen M."/>
            <person name="Li J."/>
            <person name="Chen F."/>
            <person name="Yang J."/>
            <person name="Li W."/>
            <person name="Zhang B."/>
            <person name="Zhang Z."/>
            <person name="Wu J."/>
            <person name="Zhang C."/>
            <person name="Long L."/>
            <person name="Xiao J."/>
        </authorList>
    </citation>
    <scope>NUCLEOTIDE SEQUENCE [LARGE SCALE GENOMIC DNA]</scope>
    <source>
        <strain evidence="2 3">SCSIO 10429</strain>
    </source>
</reference>
<dbReference type="Proteomes" id="UP000176005">
    <property type="component" value="Unassembled WGS sequence"/>
</dbReference>
<feature type="region of interest" description="Disordered" evidence="1">
    <location>
        <begin position="275"/>
        <end position="300"/>
    </location>
</feature>
<evidence type="ECO:0000313" key="3">
    <source>
        <dbReference type="Proteomes" id="UP000176005"/>
    </source>
</evidence>
<evidence type="ECO:0000313" key="2">
    <source>
        <dbReference type="EMBL" id="OEV09633.1"/>
    </source>
</evidence>
<dbReference type="RefSeq" id="WP_141747642.1">
    <property type="nucleotide sequence ID" value="NZ_LJGW01000355.1"/>
</dbReference>
<evidence type="ECO:0000256" key="1">
    <source>
        <dbReference type="SAM" id="MobiDB-lite"/>
    </source>
</evidence>
<sequence length="300" mass="31665">MTRPDGAAERRGHGANTLWPRRRSRHDELSAPLEARDPPVADFVNGDAARTVYLAGTTPSRSELLRLRREHYGSTLAALGVPVWDVYDEDALHVLCSQARPGASEPFEAPEAPVAPGTAHASEAAEVPVAGRGEPVGGMRVTLNGPRRGDLHEDFAGLPHVVGDEGEFWVFARQLVHPAHRGAEVSTMLAHAACVHLLDRSPVRRVMFTTIVGAGRGCPRRLFGAIPVTPPVPLGPQARDVVLFAGDLDTLADETGARLERTGWSVSVSVRVPQHAAGRPQASAPGLPSAAGAGPAPDAS</sequence>
<feature type="non-terminal residue" evidence="2">
    <location>
        <position position="300"/>
    </location>
</feature>
<protein>
    <submittedName>
        <fullName evidence="2">Uncharacterized protein</fullName>
    </submittedName>
</protein>
<gene>
    <name evidence="2" type="ORF">AN218_21205</name>
</gene>
<feature type="compositionally biased region" description="Low complexity" evidence="1">
    <location>
        <begin position="280"/>
        <end position="300"/>
    </location>
</feature>
<feature type="region of interest" description="Disordered" evidence="1">
    <location>
        <begin position="1"/>
        <end position="34"/>
    </location>
</feature>
<accession>A0A1E7L0N4</accession>
<organism evidence="2 3">
    <name type="scientific">Streptomyces nanshensis</name>
    <dbReference type="NCBI Taxonomy" id="518642"/>
    <lineage>
        <taxon>Bacteria</taxon>
        <taxon>Bacillati</taxon>
        <taxon>Actinomycetota</taxon>
        <taxon>Actinomycetes</taxon>
        <taxon>Kitasatosporales</taxon>
        <taxon>Streptomycetaceae</taxon>
        <taxon>Streptomyces</taxon>
    </lineage>
</organism>
<keyword evidence="3" id="KW-1185">Reference proteome</keyword>